<dbReference type="AlphaFoldDB" id="A0A1L5F6G3"/>
<reference evidence="1 2" key="1">
    <citation type="submission" date="2016-12" db="EMBL/GenBank/DDBJ databases">
        <title>Complete genome sequence of Clostridium kluyveri JZZ isolated from the pit mud of a Chinese flavor liquor-making factory.</title>
        <authorList>
            <person name="Wang Y."/>
        </authorList>
    </citation>
    <scope>NUCLEOTIDE SEQUENCE [LARGE SCALE GENOMIC DNA]</scope>
    <source>
        <strain evidence="1 2">JZZ</strain>
    </source>
</reference>
<evidence type="ECO:0000313" key="1">
    <source>
        <dbReference type="EMBL" id="APM38594.1"/>
    </source>
</evidence>
<name>A0A1L5F6G3_CLOKL</name>
<dbReference type="OrthoDB" id="1901506at2"/>
<sequence>MEMNIRSNGVDTHKQTFKINITEKYKEYLLTELNQYICETILCETTNVKEYMNSLDNFRIYFEESCIYYDGNTDCFIIEYVIDGDFYKQETFEYEIKGKDAVFSCIDYSFKKGD</sequence>
<dbReference type="Proteomes" id="UP000184604">
    <property type="component" value="Chromosome"/>
</dbReference>
<dbReference type="EMBL" id="CP018335">
    <property type="protein sequence ID" value="APM38594.1"/>
    <property type="molecule type" value="Genomic_DNA"/>
</dbReference>
<proteinExistence type="predicted"/>
<evidence type="ECO:0000313" key="2">
    <source>
        <dbReference type="Proteomes" id="UP000184604"/>
    </source>
</evidence>
<dbReference type="RefSeq" id="WP_073538262.1">
    <property type="nucleotide sequence ID" value="NZ_CP018335.1"/>
</dbReference>
<organism evidence="1 2">
    <name type="scientific">Clostridium kluyveri</name>
    <dbReference type="NCBI Taxonomy" id="1534"/>
    <lineage>
        <taxon>Bacteria</taxon>
        <taxon>Bacillati</taxon>
        <taxon>Bacillota</taxon>
        <taxon>Clostridia</taxon>
        <taxon>Eubacteriales</taxon>
        <taxon>Clostridiaceae</taxon>
        <taxon>Clostridium</taxon>
    </lineage>
</organism>
<accession>A0A1L5F6G3</accession>
<gene>
    <name evidence="1" type="ORF">BS101_07485</name>
</gene>
<protein>
    <submittedName>
        <fullName evidence="1">Uncharacterized protein</fullName>
    </submittedName>
</protein>